<dbReference type="Gene3D" id="2.160.10.10">
    <property type="entry name" value="Hexapeptide repeat proteins"/>
    <property type="match status" value="1"/>
</dbReference>
<accession>A0AAW8SX93</accession>
<comment type="similarity">
    <text evidence="1">Belongs to the transferase hexapeptide repeat family.</text>
</comment>
<dbReference type="GeneID" id="80429181"/>
<keyword evidence="2" id="KW-0808">Transferase</keyword>
<evidence type="ECO:0000256" key="2">
    <source>
        <dbReference type="ARBA" id="ARBA00022679"/>
    </source>
</evidence>
<name>A0AAW8SX93_9ENTE</name>
<dbReference type="PANTHER" id="PTHR23416">
    <property type="entry name" value="SIALIC ACID SYNTHASE-RELATED"/>
    <property type="match status" value="1"/>
</dbReference>
<proteinExistence type="inferred from homology"/>
<dbReference type="InterPro" id="IPR051159">
    <property type="entry name" value="Hexapeptide_acetyltransf"/>
</dbReference>
<dbReference type="RefSeq" id="WP_010745511.1">
    <property type="nucleotide sequence ID" value="NZ_BAAAXM010000052.1"/>
</dbReference>
<dbReference type="PANTHER" id="PTHR23416:SF23">
    <property type="entry name" value="ACETYLTRANSFERASE C18B11.09C-RELATED"/>
    <property type="match status" value="1"/>
</dbReference>
<evidence type="ECO:0000313" key="3">
    <source>
        <dbReference type="EMBL" id="MDT2537923.1"/>
    </source>
</evidence>
<organism evidence="3 4">
    <name type="scientific">Enterococcus raffinosus</name>
    <dbReference type="NCBI Taxonomy" id="71452"/>
    <lineage>
        <taxon>Bacteria</taxon>
        <taxon>Bacillati</taxon>
        <taxon>Bacillota</taxon>
        <taxon>Bacilli</taxon>
        <taxon>Lactobacillales</taxon>
        <taxon>Enterococcaceae</taxon>
        <taxon>Enterococcus</taxon>
    </lineage>
</organism>
<protein>
    <submittedName>
        <fullName evidence="3">DapH/DapD/GlmU-related protein</fullName>
    </submittedName>
</protein>
<evidence type="ECO:0000313" key="4">
    <source>
        <dbReference type="Proteomes" id="UP001249240"/>
    </source>
</evidence>
<dbReference type="Proteomes" id="UP001249240">
    <property type="component" value="Unassembled WGS sequence"/>
</dbReference>
<dbReference type="EMBL" id="JARPXM010000005">
    <property type="protein sequence ID" value="MDT2537923.1"/>
    <property type="molecule type" value="Genomic_DNA"/>
</dbReference>
<reference evidence="3" key="1">
    <citation type="submission" date="2023-03" db="EMBL/GenBank/DDBJ databases">
        <authorList>
            <person name="Shen W."/>
            <person name="Cai J."/>
        </authorList>
    </citation>
    <scope>NUCLEOTIDE SEQUENCE</scope>
    <source>
        <strain evidence="3">B646-2</strain>
    </source>
</reference>
<dbReference type="AlphaFoldDB" id="A0AAW8SX93"/>
<sequence length="163" mass="18103">MLRILLNSNIVNQEFFPDIFRKKLMQIYCDSIEKDCHIKQIKFIGGKQLRIGKKTFVNRFCNFFLHPKNPCSYIYLGDEVAIGPDVSFITVTHNFGDASRRQGTTICKPIIVENGCWIGASSIILPGVTIKSGSIVGAGSVVTRDVDTNTLVAGNPARVIRKL</sequence>
<dbReference type="Pfam" id="PF00132">
    <property type="entry name" value="Hexapep"/>
    <property type="match status" value="1"/>
</dbReference>
<dbReference type="InterPro" id="IPR011004">
    <property type="entry name" value="Trimer_LpxA-like_sf"/>
</dbReference>
<gene>
    <name evidence="3" type="ORF">P7D78_07290</name>
</gene>
<dbReference type="GO" id="GO:0008374">
    <property type="term" value="F:O-acyltransferase activity"/>
    <property type="evidence" value="ECO:0007669"/>
    <property type="project" value="TreeGrafter"/>
</dbReference>
<evidence type="ECO:0000256" key="1">
    <source>
        <dbReference type="ARBA" id="ARBA00007274"/>
    </source>
</evidence>
<dbReference type="InterPro" id="IPR001451">
    <property type="entry name" value="Hexapep"/>
</dbReference>
<comment type="caution">
    <text evidence="3">The sequence shown here is derived from an EMBL/GenBank/DDBJ whole genome shotgun (WGS) entry which is preliminary data.</text>
</comment>
<dbReference type="SUPFAM" id="SSF51161">
    <property type="entry name" value="Trimeric LpxA-like enzymes"/>
    <property type="match status" value="1"/>
</dbReference>